<feature type="non-terminal residue" evidence="2">
    <location>
        <position position="116"/>
    </location>
</feature>
<keyword evidence="1" id="KW-0812">Transmembrane</keyword>
<keyword evidence="1" id="KW-0472">Membrane</keyword>
<dbReference type="EMBL" id="GL945437">
    <property type="protein sequence ID" value="EGO22492.1"/>
    <property type="molecule type" value="Genomic_DNA"/>
</dbReference>
<dbReference type="RefSeq" id="XP_007321030.1">
    <property type="nucleotide sequence ID" value="XM_007320968.1"/>
</dbReference>
<dbReference type="GeneID" id="18811733"/>
<proteinExistence type="predicted"/>
<dbReference type="KEGG" id="sla:SERLADRAFT_395821"/>
<dbReference type="AlphaFoldDB" id="F8P2W0"/>
<name>F8P2W0_SERL9</name>
<evidence type="ECO:0000313" key="2">
    <source>
        <dbReference type="EMBL" id="EGO22492.1"/>
    </source>
</evidence>
<feature type="transmembrane region" description="Helical" evidence="1">
    <location>
        <begin position="79"/>
        <end position="105"/>
    </location>
</feature>
<sequence length="116" mass="13355">MCNLGMQAENSDYANIRLWSIPDVLSKIGFVYVDIIGTCVAPLPCDAMIDVTVFSVTMRRLRKYSRARMHQYLSPLLNLLYRDAFMFFIVSIMHNGLTIALWTIYTDSPKYFLSVT</sequence>
<protein>
    <submittedName>
        <fullName evidence="2">Uncharacterized protein</fullName>
    </submittedName>
</protein>
<reference evidence="2" key="1">
    <citation type="submission" date="2011-04" db="EMBL/GenBank/DDBJ databases">
        <title>Evolution of plant cell wall degrading machinery underlies the functional diversity of forest fungi.</title>
        <authorList>
            <consortium name="US DOE Joint Genome Institute (JGI-PGF)"/>
            <person name="Eastwood D.C."/>
            <person name="Floudas D."/>
            <person name="Binder M."/>
            <person name="Majcherczyk A."/>
            <person name="Schneider P."/>
            <person name="Aerts A."/>
            <person name="Asiegbu F.O."/>
            <person name="Baker S.E."/>
            <person name="Barry K."/>
            <person name="Bendiksby M."/>
            <person name="Blumentritt M."/>
            <person name="Coutinho P.M."/>
            <person name="Cullen D."/>
            <person name="Cullen D."/>
            <person name="Gathman A."/>
            <person name="Goodell B."/>
            <person name="Henrissat B."/>
            <person name="Ihrmark K."/>
            <person name="Kauserud H."/>
            <person name="Kohler A."/>
            <person name="LaButti K."/>
            <person name="Lapidus A."/>
            <person name="Lavin J.L."/>
            <person name="Lee Y.-H."/>
            <person name="Lindquist E."/>
            <person name="Lilly W."/>
            <person name="Lucas S."/>
            <person name="Morin E."/>
            <person name="Murat C."/>
            <person name="Oguiza J.A."/>
            <person name="Park J."/>
            <person name="Pisabarro A.G."/>
            <person name="Riley R."/>
            <person name="Rosling A."/>
            <person name="Salamov A."/>
            <person name="Schmidt O."/>
            <person name="Schmutz J."/>
            <person name="Skrede I."/>
            <person name="Stenlid J."/>
            <person name="Wiebenga A."/>
            <person name="Xie X."/>
            <person name="Kues U."/>
            <person name="Hibbett D.S."/>
            <person name="Hoffmeister D."/>
            <person name="Hogberg N."/>
            <person name="Martin F."/>
            <person name="Grigoriev I.V."/>
            <person name="Watkinson S.C."/>
        </authorList>
    </citation>
    <scope>NUCLEOTIDE SEQUENCE</scope>
    <source>
        <strain evidence="2">S7.9</strain>
    </source>
</reference>
<gene>
    <name evidence="2" type="ORF">SERLADRAFT_395821</name>
</gene>
<dbReference type="HOGENOM" id="CLU_2114818_0_0_1"/>
<dbReference type="Proteomes" id="UP000008064">
    <property type="component" value="Unassembled WGS sequence"/>
</dbReference>
<evidence type="ECO:0000256" key="1">
    <source>
        <dbReference type="SAM" id="Phobius"/>
    </source>
</evidence>
<accession>F8P2W0</accession>
<organism>
    <name type="scientific">Serpula lacrymans var. lacrymans (strain S7.9)</name>
    <name type="common">Dry rot fungus</name>
    <dbReference type="NCBI Taxonomy" id="578457"/>
    <lineage>
        <taxon>Eukaryota</taxon>
        <taxon>Fungi</taxon>
        <taxon>Dikarya</taxon>
        <taxon>Basidiomycota</taxon>
        <taxon>Agaricomycotina</taxon>
        <taxon>Agaricomycetes</taxon>
        <taxon>Agaricomycetidae</taxon>
        <taxon>Boletales</taxon>
        <taxon>Coniophorineae</taxon>
        <taxon>Serpulaceae</taxon>
        <taxon>Serpula</taxon>
    </lineage>
</organism>
<keyword evidence="1" id="KW-1133">Transmembrane helix</keyword>